<dbReference type="Proteomes" id="UP001212326">
    <property type="component" value="Chromosome"/>
</dbReference>
<dbReference type="EC" id="3.5.1.5" evidence="2"/>
<dbReference type="InterPro" id="IPR036463">
    <property type="entry name" value="Urease_gamma_sf"/>
</dbReference>
<organism evidence="2 3">
    <name type="scientific">Streptomyces camelliae</name>
    <dbReference type="NCBI Taxonomy" id="3004093"/>
    <lineage>
        <taxon>Bacteria</taxon>
        <taxon>Bacillati</taxon>
        <taxon>Actinomycetota</taxon>
        <taxon>Actinomycetes</taxon>
        <taxon>Kitasatosporales</taxon>
        <taxon>Streptomycetaceae</taxon>
        <taxon>Streptomyces</taxon>
    </lineage>
</organism>
<reference evidence="2 3" key="1">
    <citation type="submission" date="2022-12" db="EMBL/GenBank/DDBJ databases">
        <authorList>
            <person name="Mo P."/>
        </authorList>
    </citation>
    <scope>NUCLEOTIDE SEQUENCE [LARGE SCALE GENOMIC DNA]</scope>
    <source>
        <strain evidence="2 3">HUAS 2-6</strain>
    </source>
</reference>
<dbReference type="Pfam" id="PF00547">
    <property type="entry name" value="Urease_gamma"/>
    <property type="match status" value="1"/>
</dbReference>
<dbReference type="SUPFAM" id="SSF54111">
    <property type="entry name" value="Urease, gamma-subunit"/>
    <property type="match status" value="1"/>
</dbReference>
<accession>A0ABY7PCZ8</accession>
<dbReference type="EMBL" id="CP115300">
    <property type="protein sequence ID" value="WBO68466.1"/>
    <property type="molecule type" value="Genomic_DNA"/>
</dbReference>
<sequence length="59" mass="6451">MNVVPREIDRPHVHVVADQARRRRARGTGLTYGEAAAVLTEAVPEAAPQRTARLPRAVP</sequence>
<evidence type="ECO:0000313" key="2">
    <source>
        <dbReference type="EMBL" id="WBO68466.1"/>
    </source>
</evidence>
<name>A0ABY7PCZ8_9ACTN</name>
<dbReference type="Gene3D" id="3.30.280.10">
    <property type="entry name" value="Urease, gamma-like subunit"/>
    <property type="match status" value="1"/>
</dbReference>
<evidence type="ECO:0000313" key="3">
    <source>
        <dbReference type="Proteomes" id="UP001212326"/>
    </source>
</evidence>
<keyword evidence="3" id="KW-1185">Reference proteome</keyword>
<dbReference type="InterPro" id="IPR002026">
    <property type="entry name" value="Urease_gamma/gamma-beta_su"/>
</dbReference>
<gene>
    <name evidence="2" type="ORF">O1G22_39445</name>
</gene>
<dbReference type="GO" id="GO:0009039">
    <property type="term" value="F:urease activity"/>
    <property type="evidence" value="ECO:0007669"/>
    <property type="project" value="UniProtKB-EC"/>
</dbReference>
<dbReference type="RefSeq" id="WP_270085703.1">
    <property type="nucleotide sequence ID" value="NZ_CP115300.1"/>
</dbReference>
<proteinExistence type="predicted"/>
<protein>
    <submittedName>
        <fullName evidence="2">Urease subunit gamma</fullName>
        <ecNumber evidence="2">3.5.1.5</ecNumber>
    </submittedName>
</protein>
<evidence type="ECO:0000256" key="1">
    <source>
        <dbReference type="ARBA" id="ARBA00022801"/>
    </source>
</evidence>
<keyword evidence="1 2" id="KW-0378">Hydrolase</keyword>